<name>W7XAZ8_TETTS</name>
<organism evidence="2 3">
    <name type="scientific">Tetrahymena thermophila (strain SB210)</name>
    <dbReference type="NCBI Taxonomy" id="312017"/>
    <lineage>
        <taxon>Eukaryota</taxon>
        <taxon>Sar</taxon>
        <taxon>Alveolata</taxon>
        <taxon>Ciliophora</taxon>
        <taxon>Intramacronucleata</taxon>
        <taxon>Oligohymenophorea</taxon>
        <taxon>Hymenostomatida</taxon>
        <taxon>Tetrahymenina</taxon>
        <taxon>Tetrahymenidae</taxon>
        <taxon>Tetrahymena</taxon>
    </lineage>
</organism>
<keyword evidence="3" id="KW-1185">Reference proteome</keyword>
<keyword evidence="1" id="KW-1133">Transmembrane helix</keyword>
<keyword evidence="1" id="KW-0472">Membrane</keyword>
<feature type="transmembrane region" description="Helical" evidence="1">
    <location>
        <begin position="77"/>
        <end position="96"/>
    </location>
</feature>
<evidence type="ECO:0000256" key="1">
    <source>
        <dbReference type="SAM" id="Phobius"/>
    </source>
</evidence>
<dbReference type="Proteomes" id="UP000009168">
    <property type="component" value="Unassembled WGS sequence"/>
</dbReference>
<evidence type="ECO:0000313" key="3">
    <source>
        <dbReference type="Proteomes" id="UP000009168"/>
    </source>
</evidence>
<sequence length="167" mass="20515">MNLKANKIQNAMLKKYLFITQIEILFKQIKFKKSFFLRQQIYLEVVTLNRNYKQRDKCVMKQFMIDAQQIGFILKFLLYYINQCYFIKLVVIYFYILRFFNYRNECCIDIYQFIYNQLISQLVSQLIILLGHRIYILYVCFYACDFQQSMRLVFCCCFCQLFCIIQS</sequence>
<dbReference type="EMBL" id="GG662707">
    <property type="protein sequence ID" value="EWS74522.1"/>
    <property type="molecule type" value="Genomic_DNA"/>
</dbReference>
<dbReference type="RefSeq" id="XP_012652952.1">
    <property type="nucleotide sequence ID" value="XM_012797498.1"/>
</dbReference>
<evidence type="ECO:0000313" key="2">
    <source>
        <dbReference type="EMBL" id="EWS74522.1"/>
    </source>
</evidence>
<proteinExistence type="predicted"/>
<dbReference type="KEGG" id="tet:TTHERM_000643559"/>
<reference evidence="3" key="1">
    <citation type="journal article" date="2006" name="PLoS Biol.">
        <title>Macronuclear genome sequence of the ciliate Tetrahymena thermophila, a model eukaryote.</title>
        <authorList>
            <person name="Eisen J.A."/>
            <person name="Coyne R.S."/>
            <person name="Wu M."/>
            <person name="Wu D."/>
            <person name="Thiagarajan M."/>
            <person name="Wortman J.R."/>
            <person name="Badger J.H."/>
            <person name="Ren Q."/>
            <person name="Amedeo P."/>
            <person name="Jones K.M."/>
            <person name="Tallon L.J."/>
            <person name="Delcher A.L."/>
            <person name="Salzberg S.L."/>
            <person name="Silva J.C."/>
            <person name="Haas B.J."/>
            <person name="Majoros W.H."/>
            <person name="Farzad M."/>
            <person name="Carlton J.M."/>
            <person name="Smith R.K. Jr."/>
            <person name="Garg J."/>
            <person name="Pearlman R.E."/>
            <person name="Karrer K.M."/>
            <person name="Sun L."/>
            <person name="Manning G."/>
            <person name="Elde N.C."/>
            <person name="Turkewitz A.P."/>
            <person name="Asai D.J."/>
            <person name="Wilkes D.E."/>
            <person name="Wang Y."/>
            <person name="Cai H."/>
            <person name="Collins K."/>
            <person name="Stewart B.A."/>
            <person name="Lee S.R."/>
            <person name="Wilamowska K."/>
            <person name="Weinberg Z."/>
            <person name="Ruzzo W.L."/>
            <person name="Wloga D."/>
            <person name="Gaertig J."/>
            <person name="Frankel J."/>
            <person name="Tsao C.-C."/>
            <person name="Gorovsky M.A."/>
            <person name="Keeling P.J."/>
            <person name="Waller R.F."/>
            <person name="Patron N.J."/>
            <person name="Cherry J.M."/>
            <person name="Stover N.A."/>
            <person name="Krieger C.J."/>
            <person name="del Toro C."/>
            <person name="Ryder H.F."/>
            <person name="Williamson S.C."/>
            <person name="Barbeau R.A."/>
            <person name="Hamilton E.P."/>
            <person name="Orias E."/>
        </authorList>
    </citation>
    <scope>NUCLEOTIDE SEQUENCE [LARGE SCALE GENOMIC DNA]</scope>
    <source>
        <strain evidence="3">SB210</strain>
    </source>
</reference>
<gene>
    <name evidence="2" type="ORF">TTHERM_000643559</name>
</gene>
<protein>
    <submittedName>
        <fullName evidence="2">Transmembrane protein, putative</fullName>
    </submittedName>
</protein>
<dbReference type="GeneID" id="24439980"/>
<dbReference type="AlphaFoldDB" id="W7XAZ8"/>
<feature type="transmembrane region" description="Helical" evidence="1">
    <location>
        <begin position="122"/>
        <end position="144"/>
    </location>
</feature>
<accession>W7XAZ8</accession>
<dbReference type="InParanoid" id="W7XAZ8"/>
<keyword evidence="1 2" id="KW-0812">Transmembrane</keyword>